<organism evidence="3 4">
    <name type="scientific">Albidovulum inexpectatum</name>
    <dbReference type="NCBI Taxonomy" id="196587"/>
    <lineage>
        <taxon>Bacteria</taxon>
        <taxon>Pseudomonadati</taxon>
        <taxon>Pseudomonadota</taxon>
        <taxon>Alphaproteobacteria</taxon>
        <taxon>Rhodobacterales</taxon>
        <taxon>Paracoccaceae</taxon>
        <taxon>Albidovulum</taxon>
    </lineage>
</organism>
<evidence type="ECO:0000313" key="3">
    <source>
        <dbReference type="EMBL" id="PPB81160.1"/>
    </source>
</evidence>
<gene>
    <name evidence="3" type="ORF">LV82_01202</name>
</gene>
<dbReference type="AlphaFoldDB" id="A0A2S5JIA5"/>
<feature type="domain" description="ORC1/DEAH AAA+ ATPase" evidence="2">
    <location>
        <begin position="56"/>
        <end position="180"/>
    </location>
</feature>
<dbReference type="InterPro" id="IPR027417">
    <property type="entry name" value="P-loop_NTPase"/>
</dbReference>
<dbReference type="GO" id="GO:0016887">
    <property type="term" value="F:ATP hydrolysis activity"/>
    <property type="evidence" value="ECO:0007669"/>
    <property type="project" value="InterPro"/>
</dbReference>
<sequence>MSSYPARGDRGQTMLRESLASGRDSGPLSRAVAQAEIFVGPMQDVALDRLRFALRSRAALTVFTGVPGAGRSRLLDALVAGEAGDLPVVLLDGAKIPPEGLAGSVLRAFGHDGRSGGDEVHRVALAHAQSGHIPVVVIDDADAMDRSSLAEIADMIGPDPEERPLFKFILTGPPQLYEALRMELPELVGPSVSLDPMGKEDAAAFIRHALRAAGFGPDKMCGEAIEEVVKCGGGIAARILSICDACLETVDRNTPVADRSTVRRAIIARGIRAAPALPKAAEDARGQTDPLPISDPDMTRDEDVAGPAARMTRAMRALRGSRGEKAPPVAAAGQTDDAAAPIAFVRRSQNDAAQAAPGKDDATPRRTWTGLIMAVLVGLVLMLAMSQRDRIALLLASVADRPEGLDQAQPISPPPAQTVARIERISASLRNVPAGAESRFRLGVDLGLSDPQAAVVAYSLAALLGHDRAAYYLGQIFEAGEGVASDPLLAARWYRQSRLMPAAAMSQTAGTAVPGGDAPGPPQPLYSGFDASGAAEFVWAPGRGAVADHFRLDFADRSGNIVDSIAPIELSATRVTVPQQAAYWRVAAVGAGANRAQAQSPWLPITAR</sequence>
<dbReference type="InterPro" id="IPR052026">
    <property type="entry name" value="ExeA_AAA_ATPase_DNA-bind"/>
</dbReference>
<dbReference type="Pfam" id="PF13401">
    <property type="entry name" value="AAA_22"/>
    <property type="match status" value="1"/>
</dbReference>
<name>A0A2S5JIA5_9RHOB</name>
<dbReference type="EMBL" id="PRDS01000003">
    <property type="protein sequence ID" value="PPB81160.1"/>
    <property type="molecule type" value="Genomic_DNA"/>
</dbReference>
<dbReference type="InterPro" id="IPR006597">
    <property type="entry name" value="Sel1-like"/>
</dbReference>
<accession>A0A2S5JIA5</accession>
<proteinExistence type="predicted"/>
<dbReference type="InterPro" id="IPR011990">
    <property type="entry name" value="TPR-like_helical_dom_sf"/>
</dbReference>
<feature type="region of interest" description="Disordered" evidence="1">
    <location>
        <begin position="278"/>
        <end position="303"/>
    </location>
</feature>
<dbReference type="SUPFAM" id="SSF81901">
    <property type="entry name" value="HCP-like"/>
    <property type="match status" value="1"/>
</dbReference>
<evidence type="ECO:0000259" key="2">
    <source>
        <dbReference type="Pfam" id="PF13401"/>
    </source>
</evidence>
<dbReference type="InterPro" id="IPR049945">
    <property type="entry name" value="AAA_22"/>
</dbReference>
<dbReference type="OrthoDB" id="7825074at2"/>
<protein>
    <submittedName>
        <fullName evidence="3">Type II secretory pathway predicted ATPase ExeA</fullName>
    </submittedName>
</protein>
<dbReference type="PANTHER" id="PTHR35894:SF1">
    <property type="entry name" value="PHOSPHORIBULOKINASE _ URIDINE KINASE FAMILY"/>
    <property type="match status" value="1"/>
</dbReference>
<evidence type="ECO:0000313" key="4">
    <source>
        <dbReference type="Proteomes" id="UP000239736"/>
    </source>
</evidence>
<dbReference type="SUPFAM" id="SSF52540">
    <property type="entry name" value="P-loop containing nucleoside triphosphate hydrolases"/>
    <property type="match status" value="1"/>
</dbReference>
<evidence type="ECO:0000256" key="1">
    <source>
        <dbReference type="SAM" id="MobiDB-lite"/>
    </source>
</evidence>
<dbReference type="Gene3D" id="1.25.40.10">
    <property type="entry name" value="Tetratricopeptide repeat domain"/>
    <property type="match status" value="1"/>
</dbReference>
<keyword evidence="4" id="KW-1185">Reference proteome</keyword>
<dbReference type="Proteomes" id="UP000239736">
    <property type="component" value="Unassembled WGS sequence"/>
</dbReference>
<comment type="caution">
    <text evidence="3">The sequence shown here is derived from an EMBL/GenBank/DDBJ whole genome shotgun (WGS) entry which is preliminary data.</text>
</comment>
<dbReference type="SMART" id="SM00671">
    <property type="entry name" value="SEL1"/>
    <property type="match status" value="2"/>
</dbReference>
<reference evidence="3 4" key="1">
    <citation type="submission" date="2018-01" db="EMBL/GenBank/DDBJ databases">
        <title>Genomic Encyclopedia of Archaeal and Bacterial Type Strains, Phase II (KMG-II): from individual species to whole genera.</title>
        <authorList>
            <person name="Goeker M."/>
        </authorList>
    </citation>
    <scope>NUCLEOTIDE SEQUENCE [LARGE SCALE GENOMIC DNA]</scope>
    <source>
        <strain evidence="3 4">DSM 12048</strain>
    </source>
</reference>
<dbReference type="PANTHER" id="PTHR35894">
    <property type="entry name" value="GENERAL SECRETION PATHWAY PROTEIN A-RELATED"/>
    <property type="match status" value="1"/>
</dbReference>
<dbReference type="RefSeq" id="WP_104069964.1">
    <property type="nucleotide sequence ID" value="NZ_PRDS01000003.1"/>
</dbReference>